<accession>A0ABS8W9C8</accession>
<dbReference type="Proteomes" id="UP001201273">
    <property type="component" value="Unassembled WGS sequence"/>
</dbReference>
<feature type="signal peptide" evidence="1">
    <location>
        <begin position="1"/>
        <end position="19"/>
    </location>
</feature>
<evidence type="ECO:0000313" key="3">
    <source>
        <dbReference type="EMBL" id="MCE2595619.1"/>
    </source>
</evidence>
<evidence type="ECO:0000313" key="4">
    <source>
        <dbReference type="Proteomes" id="UP001201273"/>
    </source>
</evidence>
<dbReference type="InterPro" id="IPR024952">
    <property type="entry name" value="LPP20-like_dom"/>
</dbReference>
<gene>
    <name evidence="3" type="ORF">K6Y31_12390</name>
</gene>
<proteinExistence type="predicted"/>
<name>A0ABS8W9C8_9GAMM</name>
<keyword evidence="3" id="KW-0449">Lipoprotein</keyword>
<feature type="domain" description="Lipoprotein LPP20-like" evidence="2">
    <location>
        <begin position="40"/>
        <end position="120"/>
    </location>
</feature>
<keyword evidence="4" id="KW-1185">Reference proteome</keyword>
<reference evidence="3 4" key="1">
    <citation type="journal article" date="2022" name="Environ. Microbiol. Rep.">
        <title>Eco-phylogenetic analyses reveal divergent evolution of vitamin B12 metabolism in the marine bacterial family 'Psychromonadaceae'.</title>
        <authorList>
            <person name="Jin X."/>
            <person name="Yang Y."/>
            <person name="Cao H."/>
            <person name="Gao B."/>
            <person name="Zhao Z."/>
        </authorList>
    </citation>
    <scope>NUCLEOTIDE SEQUENCE [LARGE SCALE GENOMIC DNA]</scope>
    <source>
        <strain evidence="3 4">MKS20</strain>
    </source>
</reference>
<dbReference type="PROSITE" id="PS51257">
    <property type="entry name" value="PROKAR_LIPOPROTEIN"/>
    <property type="match status" value="1"/>
</dbReference>
<dbReference type="RefSeq" id="WP_233053127.1">
    <property type="nucleotide sequence ID" value="NZ_JAIMJA010000011.1"/>
</dbReference>
<feature type="chain" id="PRO_5045325648" evidence="1">
    <location>
        <begin position="20"/>
        <end position="150"/>
    </location>
</feature>
<dbReference type="Pfam" id="PF02169">
    <property type="entry name" value="LPP20"/>
    <property type="match status" value="1"/>
</dbReference>
<dbReference type="EMBL" id="JAIMJA010000011">
    <property type="protein sequence ID" value="MCE2595619.1"/>
    <property type="molecule type" value="Genomic_DNA"/>
</dbReference>
<evidence type="ECO:0000256" key="1">
    <source>
        <dbReference type="SAM" id="SignalP"/>
    </source>
</evidence>
<evidence type="ECO:0000259" key="2">
    <source>
        <dbReference type="Pfam" id="PF02169"/>
    </source>
</evidence>
<organism evidence="3 4">
    <name type="scientific">Motilimonas cestriensis</name>
    <dbReference type="NCBI Taxonomy" id="2742685"/>
    <lineage>
        <taxon>Bacteria</taxon>
        <taxon>Pseudomonadati</taxon>
        <taxon>Pseudomonadota</taxon>
        <taxon>Gammaproteobacteria</taxon>
        <taxon>Alteromonadales</taxon>
        <taxon>Alteromonadales genera incertae sedis</taxon>
        <taxon>Motilimonas</taxon>
    </lineage>
</organism>
<sequence>MFKTSLIAAALLLSGCSQVANTHIEYETVKPDKFPTLIAVGYAPIDLQPGATKQQKMLNAIRASKLDAYRELAEQVYGLQISSQNSLNTYVIGSDKVKARVDGLIKGARVVQSYPMGEVYATELELDTEQLYYINEMQSMPKKVKKITYY</sequence>
<keyword evidence="1" id="KW-0732">Signal</keyword>
<dbReference type="PIRSF" id="PIRSF028687">
    <property type="entry name" value="UCP028687"/>
    <property type="match status" value="1"/>
</dbReference>
<protein>
    <submittedName>
        <fullName evidence="3">LPP20 family lipoprotein</fullName>
    </submittedName>
</protein>
<comment type="caution">
    <text evidence="3">The sequence shown here is derived from an EMBL/GenBank/DDBJ whole genome shotgun (WGS) entry which is preliminary data.</text>
</comment>
<dbReference type="InterPro" id="IPR007293">
    <property type="entry name" value="FlgP"/>
</dbReference>